<reference evidence="1" key="1">
    <citation type="submission" date="2023-04" db="EMBL/GenBank/DDBJ databases">
        <title>Ambrosiozyma monospora NBRC 1965.</title>
        <authorList>
            <person name="Ichikawa N."/>
            <person name="Sato H."/>
            <person name="Tonouchi N."/>
        </authorList>
    </citation>
    <scope>NUCLEOTIDE SEQUENCE</scope>
    <source>
        <strain evidence="1">NBRC 1965</strain>
    </source>
</reference>
<dbReference type="EMBL" id="BSXU01001466">
    <property type="protein sequence ID" value="GMG27728.1"/>
    <property type="molecule type" value="Genomic_DNA"/>
</dbReference>
<comment type="caution">
    <text evidence="1">The sequence shown here is derived from an EMBL/GenBank/DDBJ whole genome shotgun (WGS) entry which is preliminary data.</text>
</comment>
<dbReference type="OrthoDB" id="77601at2759"/>
<organism evidence="1 2">
    <name type="scientific">Ambrosiozyma monospora</name>
    <name type="common">Yeast</name>
    <name type="synonym">Endomycopsis monosporus</name>
    <dbReference type="NCBI Taxonomy" id="43982"/>
    <lineage>
        <taxon>Eukaryota</taxon>
        <taxon>Fungi</taxon>
        <taxon>Dikarya</taxon>
        <taxon>Ascomycota</taxon>
        <taxon>Saccharomycotina</taxon>
        <taxon>Pichiomycetes</taxon>
        <taxon>Pichiales</taxon>
        <taxon>Pichiaceae</taxon>
        <taxon>Ambrosiozyma</taxon>
    </lineage>
</organism>
<accession>A0A9W6YX43</accession>
<name>A0A9W6YX43_AMBMO</name>
<evidence type="ECO:0000313" key="1">
    <source>
        <dbReference type="EMBL" id="GMG27728.1"/>
    </source>
</evidence>
<keyword evidence="2" id="KW-1185">Reference proteome</keyword>
<proteinExistence type="predicted"/>
<dbReference type="AlphaFoldDB" id="A0A9W6YX43"/>
<evidence type="ECO:0000313" key="2">
    <source>
        <dbReference type="Proteomes" id="UP001165063"/>
    </source>
</evidence>
<sequence>MPEIVIVHLGAGNQPLKDKQKLKRLVKQAFANINSQGNQQQSSNSKQNEIPKIRSRSLRHLQPLITKFLNVSDTIENSELTNTGYGSSITKQGKVECDSSVIILDQSLANNNGKAKLYRSSLLCDSSSRFPIRKVTGNLINQIQFKHPLGLTNPVVLIGSPSVCDDGEEPVQLGSPRMARFYQRVYTTGTE</sequence>
<gene>
    <name evidence="1" type="ORF">Amon01_000347600</name>
</gene>
<protein>
    <submittedName>
        <fullName evidence="1">Unnamed protein product</fullName>
    </submittedName>
</protein>
<dbReference type="Proteomes" id="UP001165063">
    <property type="component" value="Unassembled WGS sequence"/>
</dbReference>